<gene>
    <name evidence="2" type="ORF">PCOR1329_LOCUS78917</name>
</gene>
<dbReference type="PROSITE" id="PS51257">
    <property type="entry name" value="PROKAR_LIPOPROTEIN"/>
    <property type="match status" value="1"/>
</dbReference>
<keyword evidence="3" id="KW-1185">Reference proteome</keyword>
<sequence length="170" mass="16499">MALPSLRRAAGLPHHRIAAVALLAGCSCLGLGVGRLGWSADFAAAATAASAAAAPTPAEVTPQAGVAPAAPAPAPSAGVGGQAAPPAAAGQALPAGAPRILHRVVFGEGGWCALSFRRIRAAFHEIGATPAGRSGSGAQTRSRRSFSGRAAPWIGYCSCGAATSQSISGA</sequence>
<evidence type="ECO:0000313" key="2">
    <source>
        <dbReference type="EMBL" id="CAK0902236.1"/>
    </source>
</evidence>
<proteinExistence type="predicted"/>
<comment type="caution">
    <text evidence="2">The sequence shown here is derived from an EMBL/GenBank/DDBJ whole genome shotgun (WGS) entry which is preliminary data.</text>
</comment>
<dbReference type="EMBL" id="CAUYUJ010021044">
    <property type="protein sequence ID" value="CAK0902236.1"/>
    <property type="molecule type" value="Genomic_DNA"/>
</dbReference>
<accession>A0ABN9XQL2</accession>
<evidence type="ECO:0000313" key="3">
    <source>
        <dbReference type="Proteomes" id="UP001189429"/>
    </source>
</evidence>
<reference evidence="2" key="1">
    <citation type="submission" date="2023-10" db="EMBL/GenBank/DDBJ databases">
        <authorList>
            <person name="Chen Y."/>
            <person name="Shah S."/>
            <person name="Dougan E. K."/>
            <person name="Thang M."/>
            <person name="Chan C."/>
        </authorList>
    </citation>
    <scope>NUCLEOTIDE SEQUENCE [LARGE SCALE GENOMIC DNA]</scope>
</reference>
<feature type="region of interest" description="Disordered" evidence="1">
    <location>
        <begin position="62"/>
        <end position="90"/>
    </location>
</feature>
<dbReference type="Proteomes" id="UP001189429">
    <property type="component" value="Unassembled WGS sequence"/>
</dbReference>
<evidence type="ECO:0000256" key="1">
    <source>
        <dbReference type="SAM" id="MobiDB-lite"/>
    </source>
</evidence>
<organism evidence="2 3">
    <name type="scientific">Prorocentrum cordatum</name>
    <dbReference type="NCBI Taxonomy" id="2364126"/>
    <lineage>
        <taxon>Eukaryota</taxon>
        <taxon>Sar</taxon>
        <taxon>Alveolata</taxon>
        <taxon>Dinophyceae</taxon>
        <taxon>Prorocentrales</taxon>
        <taxon>Prorocentraceae</taxon>
        <taxon>Prorocentrum</taxon>
    </lineage>
</organism>
<name>A0ABN9XQL2_9DINO</name>
<protein>
    <submittedName>
        <fullName evidence="2">Uncharacterized protein</fullName>
    </submittedName>
</protein>